<feature type="compositionally biased region" description="Basic residues" evidence="2">
    <location>
        <begin position="465"/>
        <end position="475"/>
    </location>
</feature>
<evidence type="ECO:0000313" key="5">
    <source>
        <dbReference type="EMBL" id="KYG04963.1"/>
    </source>
</evidence>
<feature type="region of interest" description="Disordered" evidence="2">
    <location>
        <begin position="449"/>
        <end position="475"/>
    </location>
</feature>
<dbReference type="Gene3D" id="2.180.10.10">
    <property type="entry name" value="RHS repeat-associated core"/>
    <property type="match status" value="1"/>
</dbReference>
<reference evidence="5 6" key="1">
    <citation type="submission" date="2014-02" db="EMBL/GenBank/DDBJ databases">
        <title>The small core and large imbalanced accessory genome model reveals a collaborative survival strategy of Sorangium cellulosum strains in nature.</title>
        <authorList>
            <person name="Han K."/>
            <person name="Peng R."/>
            <person name="Blom J."/>
            <person name="Li Y.-Z."/>
        </authorList>
    </citation>
    <scope>NUCLEOTIDE SEQUENCE [LARGE SCALE GENOMIC DNA]</scope>
    <source>
        <strain evidence="5 6">So0007-03</strain>
    </source>
</reference>
<dbReference type="AlphaFoldDB" id="A0A150TJS6"/>
<name>A0A150TJS6_SORCE</name>
<dbReference type="PANTHER" id="PTHR32305">
    <property type="match status" value="1"/>
</dbReference>
<dbReference type="Pfam" id="PF25023">
    <property type="entry name" value="TEN_YD-shell"/>
    <property type="match status" value="1"/>
</dbReference>
<dbReference type="InterPro" id="IPR022385">
    <property type="entry name" value="Rhs_assc_core"/>
</dbReference>
<feature type="domain" description="SAP" evidence="3">
    <location>
        <begin position="58"/>
        <end position="89"/>
    </location>
</feature>
<protein>
    <submittedName>
        <fullName evidence="5">Uncharacterized protein</fullName>
    </submittedName>
</protein>
<evidence type="ECO:0000259" key="4">
    <source>
        <dbReference type="Pfam" id="PF25023"/>
    </source>
</evidence>
<feature type="region of interest" description="Disordered" evidence="2">
    <location>
        <begin position="334"/>
        <end position="353"/>
    </location>
</feature>
<accession>A0A150TJS6</accession>
<sequence length="475" mass="52490">MTAATNVTVRQVLDRLTRDELIAAVDLYGIEVADRRAKAALADALARSPQVDLADALGRLSRDRLKQLCRDLSLDDSGREKAALVDRLLPRQAKANGQAGQMLLPLSGGSHVAAASASTMTTSTPTPPPPSPRSFASFREITDFLWQNAERLRGATRISETRFVWDATTLVHEIHRRAAANGDPVIEERTYCFEEKRSVPWAHHEAVVRGGERQDRGWFYYVTDDAGAPELLVDPNGGVAATLGRTSWGRQEHTPGARASTPFRFRGQYADEETGLSYNRYRYYDPETGRYLSPDPVGLLGGLDPFGYADGCPTSAVDPDGLMYSVIRDRSGRPVTDGENLGAGGGVTDMDPALRNRGFRDSCAETTALNNLTRQVRAGNPRMNDEQVRAEVRRRFTEEGYTMETYEGNREDFQNRSRRANEAARVDPCQYCAGMIENLGIAGGVVGATNDPRTGRWDGRTTYRAQRRSGRGRRR</sequence>
<gene>
    <name evidence="5" type="ORF">BE21_43675</name>
</gene>
<dbReference type="EMBL" id="JEME01002222">
    <property type="protein sequence ID" value="KYG04963.1"/>
    <property type="molecule type" value="Genomic_DNA"/>
</dbReference>
<dbReference type="PANTHER" id="PTHR32305:SF15">
    <property type="entry name" value="PROTEIN RHSA-RELATED"/>
    <property type="match status" value="1"/>
</dbReference>
<evidence type="ECO:0000256" key="2">
    <source>
        <dbReference type="SAM" id="MobiDB-lite"/>
    </source>
</evidence>
<dbReference type="InterPro" id="IPR003034">
    <property type="entry name" value="SAP_dom"/>
</dbReference>
<dbReference type="PRINTS" id="PR00394">
    <property type="entry name" value="RHSPROTEIN"/>
</dbReference>
<dbReference type="InterPro" id="IPR050708">
    <property type="entry name" value="T6SS_VgrG/RHS"/>
</dbReference>
<dbReference type="Proteomes" id="UP000075502">
    <property type="component" value="Unassembled WGS sequence"/>
</dbReference>
<dbReference type="NCBIfam" id="TIGR03696">
    <property type="entry name" value="Rhs_assc_core"/>
    <property type="match status" value="1"/>
</dbReference>
<comment type="caution">
    <text evidence="5">The sequence shown here is derived from an EMBL/GenBank/DDBJ whole genome shotgun (WGS) entry which is preliminary data.</text>
</comment>
<keyword evidence="1" id="KW-0677">Repeat</keyword>
<proteinExistence type="predicted"/>
<evidence type="ECO:0000256" key="1">
    <source>
        <dbReference type="ARBA" id="ARBA00022737"/>
    </source>
</evidence>
<evidence type="ECO:0000313" key="6">
    <source>
        <dbReference type="Proteomes" id="UP000075502"/>
    </source>
</evidence>
<dbReference type="InterPro" id="IPR056823">
    <property type="entry name" value="TEN-like_YD-shell"/>
</dbReference>
<evidence type="ECO:0000259" key="3">
    <source>
        <dbReference type="Pfam" id="PF02037"/>
    </source>
</evidence>
<dbReference type="Pfam" id="PF02037">
    <property type="entry name" value="SAP"/>
    <property type="match status" value="1"/>
</dbReference>
<feature type="domain" description="Teneurin-like YD-shell" evidence="4">
    <location>
        <begin position="214"/>
        <end position="295"/>
    </location>
</feature>
<organism evidence="5 6">
    <name type="scientific">Sorangium cellulosum</name>
    <name type="common">Polyangium cellulosum</name>
    <dbReference type="NCBI Taxonomy" id="56"/>
    <lineage>
        <taxon>Bacteria</taxon>
        <taxon>Pseudomonadati</taxon>
        <taxon>Myxococcota</taxon>
        <taxon>Polyangia</taxon>
        <taxon>Polyangiales</taxon>
        <taxon>Polyangiaceae</taxon>
        <taxon>Sorangium</taxon>
    </lineage>
</organism>